<feature type="non-terminal residue" evidence="2">
    <location>
        <position position="146"/>
    </location>
</feature>
<accession>A0A2H0YVN3</accession>
<name>A0A2H0YVN3_9BACT</name>
<gene>
    <name evidence="2" type="ORF">COT25_01180</name>
</gene>
<organism evidence="2 3">
    <name type="scientific">Candidatus Kerfeldbacteria bacterium CG08_land_8_20_14_0_20_42_7</name>
    <dbReference type="NCBI Taxonomy" id="2014245"/>
    <lineage>
        <taxon>Bacteria</taxon>
        <taxon>Candidatus Kerfeldiibacteriota</taxon>
    </lineage>
</organism>
<comment type="caution">
    <text evidence="2">The sequence shown here is derived from an EMBL/GenBank/DDBJ whole genome shotgun (WGS) entry which is preliminary data.</text>
</comment>
<protein>
    <submittedName>
        <fullName evidence="2">Uncharacterized protein</fullName>
    </submittedName>
</protein>
<keyword evidence="1" id="KW-0812">Transmembrane</keyword>
<evidence type="ECO:0000313" key="3">
    <source>
        <dbReference type="Proteomes" id="UP000228711"/>
    </source>
</evidence>
<evidence type="ECO:0000313" key="2">
    <source>
        <dbReference type="EMBL" id="PIS41793.1"/>
    </source>
</evidence>
<dbReference type="Proteomes" id="UP000228711">
    <property type="component" value="Unassembled WGS sequence"/>
</dbReference>
<reference evidence="3" key="1">
    <citation type="submission" date="2017-09" db="EMBL/GenBank/DDBJ databases">
        <title>Depth-based differentiation of microbial function through sediment-hosted aquifers and enrichment of novel symbionts in the deep terrestrial subsurface.</title>
        <authorList>
            <person name="Probst A.J."/>
            <person name="Ladd B."/>
            <person name="Jarett J.K."/>
            <person name="Geller-Mcgrath D.E."/>
            <person name="Sieber C.M.K."/>
            <person name="Emerson J.B."/>
            <person name="Anantharaman K."/>
            <person name="Thomas B.C."/>
            <person name="Malmstrom R."/>
            <person name="Stieglmeier M."/>
            <person name="Klingl A."/>
            <person name="Woyke T."/>
            <person name="Ryan C.M."/>
            <person name="Banfield J.F."/>
        </authorList>
    </citation>
    <scope>NUCLEOTIDE SEQUENCE [LARGE SCALE GENOMIC DNA]</scope>
</reference>
<feature type="transmembrane region" description="Helical" evidence="1">
    <location>
        <begin position="9"/>
        <end position="28"/>
    </location>
</feature>
<dbReference type="EMBL" id="PEXV01000046">
    <property type="protein sequence ID" value="PIS41793.1"/>
    <property type="molecule type" value="Genomic_DNA"/>
</dbReference>
<keyword evidence="1" id="KW-1133">Transmembrane helix</keyword>
<sequence length="146" mass="15781">MSTPDFKNYYVVVLVLVLLFGIGVGYQIGTTLQSENTEDVGVVDGIPTNAVIADKTPTAQSEIYIRTGQVESVNPNEIIFSTYVQNSDTTYSKVAMTAQLTTSTTFTKINLRDTTKATEDITVSDITVGNEVAVASTDNIYGKTSY</sequence>
<dbReference type="AlphaFoldDB" id="A0A2H0YVN3"/>
<evidence type="ECO:0000256" key="1">
    <source>
        <dbReference type="SAM" id="Phobius"/>
    </source>
</evidence>
<keyword evidence="1" id="KW-0472">Membrane</keyword>
<proteinExistence type="predicted"/>